<dbReference type="Proteomes" id="UP000006755">
    <property type="component" value="Unassembled WGS sequence"/>
</dbReference>
<dbReference type="RefSeq" id="WP_008486066.1">
    <property type="nucleotide sequence ID" value="NZ_AMRI01000026.1"/>
</dbReference>
<dbReference type="InterPro" id="IPR054222">
    <property type="entry name" value="DUF6942"/>
</dbReference>
<dbReference type="EMBL" id="AMRI01000026">
    <property type="protein sequence ID" value="EKE69133.1"/>
    <property type="molecule type" value="Genomic_DNA"/>
</dbReference>
<sequence>MKTLSGLGGRAPRLKVFIQNRPPLPAYQGPGYRAMVPGEIGAIARDTGNHWRKVFNVYAKLAFALAPGPFDRWQDFRDQQLLQDASSFALLFSPPDLADNSLKLVLGKGYANELGLLAEQGGPLAWDAPGFAHSADKRLILCPYFDYRQLSDLKIGYLLSWLRPLWAEDDRT</sequence>
<dbReference type="PATRIC" id="fig|745411.4.peg.3115"/>
<dbReference type="STRING" id="745411.B3C1_15829"/>
<accession>K2J242</accession>
<proteinExistence type="predicted"/>
<dbReference type="OrthoDB" id="6077837at2"/>
<dbReference type="AlphaFoldDB" id="K2J242"/>
<organism evidence="1 2">
    <name type="scientific">Gallaecimonas xiamenensis 3-C-1</name>
    <dbReference type="NCBI Taxonomy" id="745411"/>
    <lineage>
        <taxon>Bacteria</taxon>
        <taxon>Pseudomonadati</taxon>
        <taxon>Pseudomonadota</taxon>
        <taxon>Gammaproteobacteria</taxon>
        <taxon>Enterobacterales</taxon>
        <taxon>Gallaecimonadaceae</taxon>
        <taxon>Gallaecimonas</taxon>
    </lineage>
</organism>
<reference evidence="1 2" key="1">
    <citation type="journal article" date="2012" name="J. Bacteriol.">
        <title>Genome Sequence of Gallaecimonas xiamenensis Type Strain 3-C-1.</title>
        <authorList>
            <person name="Lai Q."/>
            <person name="Wang L."/>
            <person name="Wang W."/>
            <person name="Shao Z."/>
        </authorList>
    </citation>
    <scope>NUCLEOTIDE SEQUENCE [LARGE SCALE GENOMIC DNA]</scope>
    <source>
        <strain evidence="1 2">3-C-1</strain>
    </source>
</reference>
<comment type="caution">
    <text evidence="1">The sequence shown here is derived from an EMBL/GenBank/DDBJ whole genome shotgun (WGS) entry which is preliminary data.</text>
</comment>
<gene>
    <name evidence="1" type="ORF">B3C1_15829</name>
</gene>
<evidence type="ECO:0000313" key="1">
    <source>
        <dbReference type="EMBL" id="EKE69133.1"/>
    </source>
</evidence>
<name>K2J242_9GAMM</name>
<dbReference type="Pfam" id="PF22098">
    <property type="entry name" value="DUF6942"/>
    <property type="match status" value="1"/>
</dbReference>
<dbReference type="eggNOG" id="ENOG5031N4I">
    <property type="taxonomic scope" value="Bacteria"/>
</dbReference>
<keyword evidence="2" id="KW-1185">Reference proteome</keyword>
<protein>
    <submittedName>
        <fullName evidence="1">Uncharacterized protein</fullName>
    </submittedName>
</protein>
<evidence type="ECO:0000313" key="2">
    <source>
        <dbReference type="Proteomes" id="UP000006755"/>
    </source>
</evidence>